<dbReference type="SUPFAM" id="SSF49482">
    <property type="entry name" value="Aromatic compound dioxygenase"/>
    <property type="match status" value="1"/>
</dbReference>
<dbReference type="InterPro" id="IPR000627">
    <property type="entry name" value="Intradiol_dOase_C"/>
</dbReference>
<evidence type="ECO:0000256" key="5">
    <source>
        <dbReference type="ARBA" id="ARBA00023002"/>
    </source>
</evidence>
<dbReference type="GO" id="GO:0018576">
    <property type="term" value="F:catechol 1,2-dioxygenase activity"/>
    <property type="evidence" value="ECO:0007669"/>
    <property type="project" value="InterPro"/>
</dbReference>
<evidence type="ECO:0000256" key="3">
    <source>
        <dbReference type="ARBA" id="ARBA00022723"/>
    </source>
</evidence>
<evidence type="ECO:0000256" key="2">
    <source>
        <dbReference type="ARBA" id="ARBA00007825"/>
    </source>
</evidence>
<dbReference type="STRING" id="930990.A0A067MI86"/>
<reference evidence="10" key="1">
    <citation type="journal article" date="2014" name="Proc. Natl. Acad. Sci. U.S.A.">
        <title>Extensive sampling of basidiomycete genomes demonstrates inadequacy of the white-rot/brown-rot paradigm for wood decay fungi.</title>
        <authorList>
            <person name="Riley R."/>
            <person name="Salamov A.A."/>
            <person name="Brown D.W."/>
            <person name="Nagy L.G."/>
            <person name="Floudas D."/>
            <person name="Held B.W."/>
            <person name="Levasseur A."/>
            <person name="Lombard V."/>
            <person name="Morin E."/>
            <person name="Otillar R."/>
            <person name="Lindquist E.A."/>
            <person name="Sun H."/>
            <person name="LaButti K.M."/>
            <person name="Schmutz J."/>
            <person name="Jabbour D."/>
            <person name="Luo H."/>
            <person name="Baker S.E."/>
            <person name="Pisabarro A.G."/>
            <person name="Walton J.D."/>
            <person name="Blanchette R.A."/>
            <person name="Henrissat B."/>
            <person name="Martin F."/>
            <person name="Cullen D."/>
            <person name="Hibbett D.S."/>
            <person name="Grigoriev I.V."/>
        </authorList>
    </citation>
    <scope>NUCLEOTIDE SEQUENCE [LARGE SCALE GENOMIC DNA]</scope>
    <source>
        <strain evidence="10">FD-172 SS1</strain>
    </source>
</reference>
<comment type="similarity">
    <text evidence="2">Belongs to the intradiol ring-cleavage dioxygenase family.</text>
</comment>
<dbReference type="Pfam" id="PF04444">
    <property type="entry name" value="Dioxygenase_N"/>
    <property type="match status" value="1"/>
</dbReference>
<dbReference type="InterPro" id="IPR015889">
    <property type="entry name" value="Intradiol_dOase_core"/>
</dbReference>
<dbReference type="HOGENOM" id="CLU_046727_2_0_1"/>
<feature type="domain" description="Intradiol ring-cleavage dioxygenases" evidence="7">
    <location>
        <begin position="127"/>
        <end position="309"/>
    </location>
</feature>
<gene>
    <name evidence="9" type="ORF">BOTBODRAFT_35571</name>
</gene>
<dbReference type="InParanoid" id="A0A067MI86"/>
<evidence type="ECO:0000256" key="1">
    <source>
        <dbReference type="ARBA" id="ARBA00001965"/>
    </source>
</evidence>
<protein>
    <recommendedName>
        <fullName evidence="11">Intradiol ring-cleavage dioxygenases domain-containing protein</fullName>
    </recommendedName>
</protein>
<dbReference type="EMBL" id="KL198060">
    <property type="protein sequence ID" value="KDQ11271.1"/>
    <property type="molecule type" value="Genomic_DNA"/>
</dbReference>
<keyword evidence="10" id="KW-1185">Reference proteome</keyword>
<proteinExistence type="inferred from homology"/>
<dbReference type="PANTHER" id="PTHR33711:SF7">
    <property type="entry name" value="INTRADIOL RING-CLEAVAGE DIOXYGENASES DOMAIN-CONTAINING PROTEIN-RELATED"/>
    <property type="match status" value="1"/>
</dbReference>
<evidence type="ECO:0000313" key="9">
    <source>
        <dbReference type="EMBL" id="KDQ11271.1"/>
    </source>
</evidence>
<dbReference type="Pfam" id="PF00775">
    <property type="entry name" value="Dioxygenase_C"/>
    <property type="match status" value="1"/>
</dbReference>
<feature type="domain" description="Catechol dioxygenase N-terminal" evidence="8">
    <location>
        <begin position="47"/>
        <end position="119"/>
    </location>
</feature>
<name>A0A067MI86_BOTB1</name>
<dbReference type="GO" id="GO:0009712">
    <property type="term" value="P:catechol-containing compound metabolic process"/>
    <property type="evidence" value="ECO:0007669"/>
    <property type="project" value="InterPro"/>
</dbReference>
<keyword evidence="4" id="KW-0223">Dioxygenase</keyword>
<comment type="cofactor">
    <cofactor evidence="1">
        <name>Fe(3+)</name>
        <dbReference type="ChEBI" id="CHEBI:29034"/>
    </cofactor>
</comment>
<accession>A0A067MI86</accession>
<dbReference type="GO" id="GO:0008199">
    <property type="term" value="F:ferric iron binding"/>
    <property type="evidence" value="ECO:0007669"/>
    <property type="project" value="InterPro"/>
</dbReference>
<keyword evidence="6" id="KW-0408">Iron</keyword>
<dbReference type="PANTHER" id="PTHR33711">
    <property type="entry name" value="DIOXYGENASE, PUTATIVE (AFU_ORTHOLOGUE AFUA_2G02910)-RELATED"/>
    <property type="match status" value="1"/>
</dbReference>
<keyword evidence="3" id="KW-0479">Metal-binding</keyword>
<sequence length="330" mass="36615">MASPSDIAKFPALKSLLCSLEEFPDVSDIRRETVTDKLKECNSNCPDTRLKFLLETLMTHLHNFVRETNLTTEEWGTAIEFMTAVGQKCTSLRQEYILLSDVMGVSALVDTINHPPTNGSTPSSLLGPFYTEEIRNVEEGGTIAPEGTGEPLFVTGRILSTSGEPIPNAVIDTWEADADGLYDTQHADYSEPDHRGRLKSNDKGEYSFRCVVPVPYSIPDDGPVGQLLAKLGRHPYRPAHLHMKIEAPSYETLITALYARGDRFSTSDAVFGAKTSLFMDPILIESDEEAKAKGFKKGPFRFLEYDFVLATKEESEKARSKLREEAAKNA</sequence>
<dbReference type="InterPro" id="IPR007535">
    <property type="entry name" value="Catechol_dOase_N"/>
</dbReference>
<evidence type="ECO:0008006" key="11">
    <source>
        <dbReference type="Google" id="ProtNLM"/>
    </source>
</evidence>
<dbReference type="Gene3D" id="2.60.130.10">
    <property type="entry name" value="Aromatic compound dioxygenase"/>
    <property type="match status" value="1"/>
</dbReference>
<evidence type="ECO:0000313" key="10">
    <source>
        <dbReference type="Proteomes" id="UP000027195"/>
    </source>
</evidence>
<evidence type="ECO:0000256" key="4">
    <source>
        <dbReference type="ARBA" id="ARBA00022964"/>
    </source>
</evidence>
<dbReference type="InterPro" id="IPR050770">
    <property type="entry name" value="Intradiol_RC_Dioxygenase"/>
</dbReference>
<evidence type="ECO:0000259" key="8">
    <source>
        <dbReference type="Pfam" id="PF04444"/>
    </source>
</evidence>
<evidence type="ECO:0000259" key="7">
    <source>
        <dbReference type="Pfam" id="PF00775"/>
    </source>
</evidence>
<dbReference type="Proteomes" id="UP000027195">
    <property type="component" value="Unassembled WGS sequence"/>
</dbReference>
<evidence type="ECO:0000256" key="6">
    <source>
        <dbReference type="ARBA" id="ARBA00023004"/>
    </source>
</evidence>
<organism evidence="9 10">
    <name type="scientific">Botryobasidium botryosum (strain FD-172 SS1)</name>
    <dbReference type="NCBI Taxonomy" id="930990"/>
    <lineage>
        <taxon>Eukaryota</taxon>
        <taxon>Fungi</taxon>
        <taxon>Dikarya</taxon>
        <taxon>Basidiomycota</taxon>
        <taxon>Agaricomycotina</taxon>
        <taxon>Agaricomycetes</taxon>
        <taxon>Cantharellales</taxon>
        <taxon>Botryobasidiaceae</taxon>
        <taxon>Botryobasidium</taxon>
    </lineage>
</organism>
<keyword evidence="5" id="KW-0560">Oxidoreductase</keyword>
<dbReference type="OrthoDB" id="5238185at2759"/>
<dbReference type="AlphaFoldDB" id="A0A067MI86"/>